<protein>
    <submittedName>
        <fullName evidence="3">Uncharacterized protein LOC109478630</fullName>
    </submittedName>
</protein>
<gene>
    <name evidence="3" type="primary">LOC109478630</name>
</gene>
<dbReference type="GeneID" id="109478630"/>
<dbReference type="PANTHER" id="PTHR47526:SF3">
    <property type="entry name" value="PHD-TYPE DOMAIN-CONTAINING PROTEIN"/>
    <property type="match status" value="1"/>
</dbReference>
<evidence type="ECO:0000313" key="3">
    <source>
        <dbReference type="RefSeq" id="XP_019635858.1"/>
    </source>
</evidence>
<proteinExistence type="predicted"/>
<name>A0A6P4ZGJ3_BRABE</name>
<dbReference type="RefSeq" id="XP_019635858.1">
    <property type="nucleotide sequence ID" value="XM_019780299.1"/>
</dbReference>
<dbReference type="Proteomes" id="UP000515135">
    <property type="component" value="Unplaced"/>
</dbReference>
<evidence type="ECO:0000256" key="1">
    <source>
        <dbReference type="SAM" id="MobiDB-lite"/>
    </source>
</evidence>
<sequence>MLQPSHTPRSRRFQAGGSKDGKQTDQVYLSCYKQVWKSTLREHLQHTFMMKIFKELVYEENKDVNITTAGKEALRDGKSLHVSGHVQNLRVHAAHPDSPYCFVRCSTVRETSVSLPPYDTWIIVHKSRNILVDGYCTCPGGFREHKQTQEFAVHDWLED</sequence>
<organism evidence="2 3">
    <name type="scientific">Branchiostoma belcheri</name>
    <name type="common">Amphioxus</name>
    <dbReference type="NCBI Taxonomy" id="7741"/>
    <lineage>
        <taxon>Eukaryota</taxon>
        <taxon>Metazoa</taxon>
        <taxon>Chordata</taxon>
        <taxon>Cephalochordata</taxon>
        <taxon>Leptocardii</taxon>
        <taxon>Amphioxiformes</taxon>
        <taxon>Branchiostomatidae</taxon>
        <taxon>Branchiostoma</taxon>
    </lineage>
</organism>
<dbReference type="KEGG" id="bbel:109478630"/>
<dbReference type="OrthoDB" id="10035901at2759"/>
<reference evidence="3" key="1">
    <citation type="submission" date="2025-08" db="UniProtKB">
        <authorList>
            <consortium name="RefSeq"/>
        </authorList>
    </citation>
    <scope>IDENTIFICATION</scope>
    <source>
        <tissue evidence="3">Gonad</tissue>
    </source>
</reference>
<accession>A0A6P4ZGJ3</accession>
<feature type="region of interest" description="Disordered" evidence="1">
    <location>
        <begin position="1"/>
        <end position="22"/>
    </location>
</feature>
<dbReference type="PANTHER" id="PTHR47526">
    <property type="entry name" value="ATP-DEPENDENT DNA HELICASE"/>
    <property type="match status" value="1"/>
</dbReference>
<dbReference type="AlphaFoldDB" id="A0A6P4ZGJ3"/>
<evidence type="ECO:0000313" key="2">
    <source>
        <dbReference type="Proteomes" id="UP000515135"/>
    </source>
</evidence>
<keyword evidence="2" id="KW-1185">Reference proteome</keyword>